<accession>A0A7R8VH08</accession>
<dbReference type="InterPro" id="IPR001283">
    <property type="entry name" value="CRISP-related"/>
</dbReference>
<evidence type="ECO:0000313" key="2">
    <source>
        <dbReference type="EMBL" id="CAD7197569.1"/>
    </source>
</evidence>
<dbReference type="Pfam" id="PF00188">
    <property type="entry name" value="CAP"/>
    <property type="match status" value="1"/>
</dbReference>
<reference evidence="2" key="1">
    <citation type="submission" date="2020-11" db="EMBL/GenBank/DDBJ databases">
        <authorList>
            <person name="Tran Van P."/>
        </authorList>
    </citation>
    <scope>NUCLEOTIDE SEQUENCE</scope>
</reference>
<dbReference type="SMART" id="SM00198">
    <property type="entry name" value="SCP"/>
    <property type="match status" value="1"/>
</dbReference>
<evidence type="ECO:0000259" key="1">
    <source>
        <dbReference type="SMART" id="SM00198"/>
    </source>
</evidence>
<dbReference type="PANTHER" id="PTHR10334">
    <property type="entry name" value="CYSTEINE-RICH SECRETORY PROTEIN-RELATED"/>
    <property type="match status" value="1"/>
</dbReference>
<feature type="domain" description="SCP" evidence="1">
    <location>
        <begin position="2"/>
        <end position="82"/>
    </location>
</feature>
<proteinExistence type="predicted"/>
<name>A0A7R8VH08_TIMDO</name>
<dbReference type="PRINTS" id="PR00837">
    <property type="entry name" value="V5TPXLIKE"/>
</dbReference>
<dbReference type="GO" id="GO:0005576">
    <property type="term" value="C:extracellular region"/>
    <property type="evidence" value="ECO:0007669"/>
    <property type="project" value="UniProtKB-SubCell"/>
</dbReference>
<dbReference type="InterPro" id="IPR014044">
    <property type="entry name" value="CAP_dom"/>
</dbReference>
<dbReference type="CDD" id="cd05380">
    <property type="entry name" value="CAP_euk"/>
    <property type="match status" value="1"/>
</dbReference>
<sequence>MNLLIKPMSDKIFTTRMKAGLCLGNVWRWHHFTTKPSSAGHYTQVVWANTHEVGCGYISYPGKSSHSTTLVCNYKPGGNILSAAIYKVGKPCSDCPKGTKCDTKYRGLCVNPKRRLFYVPFLNTSSTCVPYIDNIYRREVFACGTSICKAQSILGTLDTQQSCSTKCLRKLYRTKRRVEDLLDDHGQDGWTKRRRTYKIKEWTEGEVWKDRQEWKRIYQITRRGGNVE</sequence>
<dbReference type="AlphaFoldDB" id="A0A7R8VH08"/>
<dbReference type="Gene3D" id="3.40.33.10">
    <property type="entry name" value="CAP"/>
    <property type="match status" value="1"/>
</dbReference>
<dbReference type="InterPro" id="IPR018244">
    <property type="entry name" value="Allrgn_V5/Tpx1_CS"/>
</dbReference>
<organism evidence="2">
    <name type="scientific">Timema douglasi</name>
    <name type="common">Walking stick</name>
    <dbReference type="NCBI Taxonomy" id="61478"/>
    <lineage>
        <taxon>Eukaryota</taxon>
        <taxon>Metazoa</taxon>
        <taxon>Ecdysozoa</taxon>
        <taxon>Arthropoda</taxon>
        <taxon>Hexapoda</taxon>
        <taxon>Insecta</taxon>
        <taxon>Pterygota</taxon>
        <taxon>Neoptera</taxon>
        <taxon>Polyneoptera</taxon>
        <taxon>Phasmatodea</taxon>
        <taxon>Timematodea</taxon>
        <taxon>Timematoidea</taxon>
        <taxon>Timematidae</taxon>
        <taxon>Timema</taxon>
    </lineage>
</organism>
<protein>
    <recommendedName>
        <fullName evidence="1">SCP domain-containing protein</fullName>
    </recommendedName>
</protein>
<dbReference type="SUPFAM" id="SSF55797">
    <property type="entry name" value="PR-1-like"/>
    <property type="match status" value="1"/>
</dbReference>
<dbReference type="EMBL" id="OA565714">
    <property type="protein sequence ID" value="CAD7197569.1"/>
    <property type="molecule type" value="Genomic_DNA"/>
</dbReference>
<dbReference type="InterPro" id="IPR035940">
    <property type="entry name" value="CAP_sf"/>
</dbReference>
<dbReference type="PROSITE" id="PS01009">
    <property type="entry name" value="CRISP_1"/>
    <property type="match status" value="1"/>
</dbReference>
<gene>
    <name evidence="2" type="ORF">TDIB3V08_LOCUS3872</name>
</gene>